<evidence type="ECO:0000259" key="1">
    <source>
        <dbReference type="Pfam" id="PF04230"/>
    </source>
</evidence>
<reference evidence="2" key="1">
    <citation type="submission" date="2022-05" db="EMBL/GenBank/DDBJ databases">
        <authorList>
            <person name="Park J.-S."/>
        </authorList>
    </citation>
    <scope>NUCLEOTIDE SEQUENCE</scope>
    <source>
        <strain evidence="2">2012CJ41-6</strain>
    </source>
</reference>
<keyword evidence="2" id="KW-0808">Transferase</keyword>
<comment type="caution">
    <text evidence="2">The sequence shown here is derived from an EMBL/GenBank/DDBJ whole genome shotgun (WGS) entry which is preliminary data.</text>
</comment>
<dbReference type="InterPro" id="IPR007345">
    <property type="entry name" value="Polysacch_pyruvyl_Trfase"/>
</dbReference>
<protein>
    <submittedName>
        <fullName evidence="2">Polysaccharide pyruvyl transferase family protein</fullName>
    </submittedName>
</protein>
<sequence>MQSGEAINLFWWKGEPNFGDALSPLIVGALSDRPVTHCGAARCDMLALGSLLQVMAKHHGQPTDGPRPVIWGAGLLRPVPRDFVANFDIALLRGPVSAALLGVQTRRFGDPGLLAHHLIGAPERQDRVVLIPHHSMVGTPAFEQLVQSDTAFDVILPDADPLEFCRRIASSAHVISASLHGLILADCFGVASTWLAPGTQSHLKYHDYAASVGRVMVNPTLPEDIPALLRNLPDSHALTHSEGIERARQDLIETFPAQFRATTNTAGAMARA</sequence>
<dbReference type="Proteomes" id="UP001203880">
    <property type="component" value="Unassembled WGS sequence"/>
</dbReference>
<keyword evidence="3" id="KW-1185">Reference proteome</keyword>
<evidence type="ECO:0000313" key="3">
    <source>
        <dbReference type="Proteomes" id="UP001203880"/>
    </source>
</evidence>
<accession>A0ABT0PYZ3</accession>
<feature type="domain" description="Polysaccharide pyruvyl transferase" evidence="1">
    <location>
        <begin position="56"/>
        <end position="196"/>
    </location>
</feature>
<dbReference type="EMBL" id="JAMFMB010000001">
    <property type="protein sequence ID" value="MCL6282148.1"/>
    <property type="molecule type" value="Genomic_DNA"/>
</dbReference>
<evidence type="ECO:0000313" key="2">
    <source>
        <dbReference type="EMBL" id="MCL6282148.1"/>
    </source>
</evidence>
<name>A0ABT0PYZ3_9RHOB</name>
<dbReference type="RefSeq" id="WP_249706159.1">
    <property type="nucleotide sequence ID" value="NZ_JAMFMB010000001.1"/>
</dbReference>
<dbReference type="GO" id="GO:0016740">
    <property type="term" value="F:transferase activity"/>
    <property type="evidence" value="ECO:0007669"/>
    <property type="project" value="UniProtKB-KW"/>
</dbReference>
<gene>
    <name evidence="2" type="ORF">M3P21_01280</name>
</gene>
<dbReference type="Pfam" id="PF04230">
    <property type="entry name" value="PS_pyruv_trans"/>
    <property type="match status" value="1"/>
</dbReference>
<organism evidence="2 3">
    <name type="scientific">Ruegeria spongiae</name>
    <dbReference type="NCBI Taxonomy" id="2942209"/>
    <lineage>
        <taxon>Bacteria</taxon>
        <taxon>Pseudomonadati</taxon>
        <taxon>Pseudomonadota</taxon>
        <taxon>Alphaproteobacteria</taxon>
        <taxon>Rhodobacterales</taxon>
        <taxon>Roseobacteraceae</taxon>
        <taxon>Ruegeria</taxon>
    </lineage>
</organism>
<proteinExistence type="predicted"/>